<dbReference type="Proteomes" id="UP001180724">
    <property type="component" value="Unassembled WGS sequence"/>
</dbReference>
<protein>
    <submittedName>
        <fullName evidence="1">Uncharacterized protein</fullName>
    </submittedName>
</protein>
<dbReference type="EMBL" id="JAVRFH010000134">
    <property type="protein sequence ID" value="MDT0616388.1"/>
    <property type="molecule type" value="Genomic_DNA"/>
</dbReference>
<accession>A0ABU3B1Q9</accession>
<comment type="caution">
    <text evidence="1">The sequence shown here is derived from an EMBL/GenBank/DDBJ whole genome shotgun (WGS) entry which is preliminary data.</text>
</comment>
<reference evidence="1" key="1">
    <citation type="submission" date="2024-05" db="EMBL/GenBank/DDBJ databases">
        <title>30 novel species of actinomycetes from the DSMZ collection.</title>
        <authorList>
            <person name="Nouioui I."/>
        </authorList>
    </citation>
    <scope>NUCLEOTIDE SEQUENCE</scope>
    <source>
        <strain evidence="1">DSM 40712</strain>
    </source>
</reference>
<evidence type="ECO:0000313" key="1">
    <source>
        <dbReference type="EMBL" id="MDT0616388.1"/>
    </source>
</evidence>
<gene>
    <name evidence="1" type="ORF">RM812_40565</name>
</gene>
<feature type="non-terminal residue" evidence="1">
    <location>
        <position position="315"/>
    </location>
</feature>
<organism evidence="1 2">
    <name type="scientific">Streptomyces lancefieldiae</name>
    <dbReference type="NCBI Taxonomy" id="3075520"/>
    <lineage>
        <taxon>Bacteria</taxon>
        <taxon>Bacillati</taxon>
        <taxon>Actinomycetota</taxon>
        <taxon>Actinomycetes</taxon>
        <taxon>Kitasatosporales</taxon>
        <taxon>Streptomycetaceae</taxon>
        <taxon>Streptomyces</taxon>
    </lineage>
</organism>
<sequence>MAPELQQWLARCLSRRIGTARTPVKRLTAAESYFGVLRGFARVLSGQQPVPTRPEELAGAHIHAFVEHYDDRPKRQHSAFKELRSVLRNDPELPEDARQALFDVRVKEPEVIRPGAYADDDWQAIMTAARRDVRLARERIEAGQRLLARWRGGDPTLSRQEAERGALLDIFDRTGDLPREPGGKGNHTKAVLRAGGFRHLAASLCLTRPEATAFCLLLTALTQENFGTIAAWPAAHFHPEGAREDERVVLVEESKPRRGPEREHMNAALEHLPDEVAGLLGAGAEESRLMRSPLRLYLLLLSLTELSRRHGGTSA</sequence>
<keyword evidence="2" id="KW-1185">Reference proteome</keyword>
<evidence type="ECO:0000313" key="2">
    <source>
        <dbReference type="Proteomes" id="UP001180724"/>
    </source>
</evidence>
<name>A0ABU3B1Q9_9ACTN</name>
<proteinExistence type="predicted"/>